<feature type="region of interest" description="Disordered" evidence="8">
    <location>
        <begin position="1066"/>
        <end position="1099"/>
    </location>
</feature>
<dbReference type="SUPFAM" id="SSF82866">
    <property type="entry name" value="Multidrug efflux transporter AcrB transmembrane domain"/>
    <property type="match status" value="2"/>
</dbReference>
<evidence type="ECO:0000256" key="1">
    <source>
        <dbReference type="ARBA" id="ARBA00004651"/>
    </source>
</evidence>
<dbReference type="Gene3D" id="1.10.3720.10">
    <property type="entry name" value="MetI-like"/>
    <property type="match status" value="1"/>
</dbReference>
<dbReference type="InterPro" id="IPR045621">
    <property type="entry name" value="BPD_transp_1_N"/>
</dbReference>
<evidence type="ECO:0000256" key="5">
    <source>
        <dbReference type="ARBA" id="ARBA00022989"/>
    </source>
</evidence>
<dbReference type="PANTHER" id="PTHR32063">
    <property type="match status" value="1"/>
</dbReference>
<feature type="domain" description="ABC transmembrane type-1" evidence="9">
    <location>
        <begin position="1227"/>
        <end position="1436"/>
    </location>
</feature>
<feature type="transmembrane region" description="Helical" evidence="7">
    <location>
        <begin position="524"/>
        <end position="544"/>
    </location>
</feature>
<dbReference type="CDD" id="cd06261">
    <property type="entry name" value="TM_PBP2"/>
    <property type="match status" value="1"/>
</dbReference>
<dbReference type="InterPro" id="IPR001036">
    <property type="entry name" value="Acrflvin-R"/>
</dbReference>
<keyword evidence="4 7" id="KW-0812">Transmembrane</keyword>
<dbReference type="Pfam" id="PF00528">
    <property type="entry name" value="BPD_transp_1"/>
    <property type="match status" value="1"/>
</dbReference>
<feature type="transmembrane region" description="Helical" evidence="7">
    <location>
        <begin position="470"/>
        <end position="495"/>
    </location>
</feature>
<comment type="subcellular location">
    <subcellularLocation>
        <location evidence="1 7">Cell membrane</location>
        <topology evidence="1 7">Multi-pass membrane protein</topology>
    </subcellularLocation>
</comment>
<dbReference type="Gene3D" id="3.30.70.1430">
    <property type="entry name" value="Multidrug efflux transporter AcrB pore domain"/>
    <property type="match status" value="2"/>
</dbReference>
<feature type="transmembrane region" description="Helical" evidence="7">
    <location>
        <begin position="996"/>
        <end position="1017"/>
    </location>
</feature>
<feature type="transmembrane region" description="Helical" evidence="7">
    <location>
        <begin position="12"/>
        <end position="29"/>
    </location>
</feature>
<dbReference type="InterPro" id="IPR000515">
    <property type="entry name" value="MetI-like"/>
</dbReference>
<keyword evidence="11" id="KW-1185">Reference proteome</keyword>
<feature type="transmembrane region" description="Helical" evidence="7">
    <location>
        <begin position="1367"/>
        <end position="1393"/>
    </location>
</feature>
<dbReference type="Gene3D" id="3.30.70.1320">
    <property type="entry name" value="Multidrug efflux transporter AcrB pore domain like"/>
    <property type="match status" value="1"/>
</dbReference>
<dbReference type="Gene3D" id="3.30.70.1440">
    <property type="entry name" value="Multidrug efflux transporter AcrB pore domain"/>
    <property type="match status" value="1"/>
</dbReference>
<dbReference type="SUPFAM" id="SSF161098">
    <property type="entry name" value="MetI-like"/>
    <property type="match status" value="1"/>
</dbReference>
<keyword evidence="6 7" id="KW-0472">Membrane</keyword>
<feature type="transmembrane region" description="Helical" evidence="7">
    <location>
        <begin position="367"/>
        <end position="387"/>
    </location>
</feature>
<keyword evidence="5 7" id="KW-1133">Transmembrane helix</keyword>
<dbReference type="GO" id="GO:0005886">
    <property type="term" value="C:plasma membrane"/>
    <property type="evidence" value="ECO:0007669"/>
    <property type="project" value="UniProtKB-SubCell"/>
</dbReference>
<dbReference type="PATRIC" id="fig|1429438.4.peg.1739"/>
<evidence type="ECO:0000256" key="2">
    <source>
        <dbReference type="ARBA" id="ARBA00022448"/>
    </source>
</evidence>
<evidence type="ECO:0000256" key="7">
    <source>
        <dbReference type="RuleBase" id="RU363032"/>
    </source>
</evidence>
<feature type="transmembrane region" description="Helical" evidence="7">
    <location>
        <begin position="925"/>
        <end position="944"/>
    </location>
</feature>
<evidence type="ECO:0000313" key="10">
    <source>
        <dbReference type="EMBL" id="ETX01221.1"/>
    </source>
</evidence>
<feature type="transmembrane region" description="Helical" evidence="7">
    <location>
        <begin position="950"/>
        <end position="975"/>
    </location>
</feature>
<dbReference type="SUPFAM" id="SSF82693">
    <property type="entry name" value="Multidrug efflux transporter AcrB pore domain, PN1, PN2, PC1 and PC2 subdomains"/>
    <property type="match status" value="3"/>
</dbReference>
<evidence type="ECO:0000256" key="3">
    <source>
        <dbReference type="ARBA" id="ARBA00022475"/>
    </source>
</evidence>
<keyword evidence="3" id="KW-1003">Cell membrane</keyword>
<dbReference type="HOGENOM" id="CLU_002755_1_2_7"/>
<feature type="compositionally biased region" description="Low complexity" evidence="8">
    <location>
        <begin position="1068"/>
        <end position="1079"/>
    </location>
</feature>
<evidence type="ECO:0000313" key="11">
    <source>
        <dbReference type="Proteomes" id="UP000019141"/>
    </source>
</evidence>
<feature type="transmembrane region" description="Helical" evidence="7">
    <location>
        <begin position="1233"/>
        <end position="1255"/>
    </location>
</feature>
<comment type="caution">
    <text evidence="10">The sequence shown here is derived from an EMBL/GenBank/DDBJ whole genome shotgun (WGS) entry which is preliminary data.</text>
</comment>
<dbReference type="Gene3D" id="3.30.2090.10">
    <property type="entry name" value="Multidrug efflux transporter AcrB TolC docking domain, DN and DC subdomains"/>
    <property type="match status" value="2"/>
</dbReference>
<comment type="similarity">
    <text evidence="7">Belongs to the binding-protein-dependent transport system permease family.</text>
</comment>
<evidence type="ECO:0000256" key="6">
    <source>
        <dbReference type="ARBA" id="ARBA00023136"/>
    </source>
</evidence>
<accession>W4LU25</accession>
<proteinExistence type="inferred from homology"/>
<name>W4LU25_ENTF1</name>
<dbReference type="InterPro" id="IPR035906">
    <property type="entry name" value="MetI-like_sf"/>
</dbReference>
<sequence>MRITQLAIARPVSTIMAAVALLLFGLLGFQRLPIHLLPDLSYPTLTIRTELPEAAPAEVETLLSKPIEEVVGVVSNVVRVSSASRAGQSDVLLEFAWDTNVDLVALEVRERLDRLALPTDAEAPILLRYDPALDPIMRLSLSSTTDLTALRTLADDTVKREIEVVEGVAAVEVSGGFEEEIQVEVDEERLARLGISLPQVVERLKQENIDLAGGTIQDGDARYLVRTLNAFATVADIGDIVVGRRPSRNGAFRHDTSILLRDVADVRRGHKDRRLLTRINGREAIELAVFKRMDANTVRVSERVRERLKRVGENLRRRQQPAHIQIVSEQAAFIQQAINEVLTTAAIGGVLAMLVLYVFLRDVRSTLIIGSAIPISIISSFFLMYLFRLSLNIMSLGGLALGIGMLVDNAIVVLESIDRQRASGLSRAQAALRGTMEVGQAITASTLTTICVFIPLIFVQGVAGQLFNNLALTVSFSLLASLAVAVTLIPMLAALAGDVPAVAEEDAPEELVETFVNQVRGFQLLFRLFGLLAFPFVWVLGWLIARFERVFTQLSTFYLAVLRAALRRRWLTGLAVLLSCGAVAYLGQFIPYEFMPELYQGELIADVTLATGTPLETTAEKIGRLERLAVKQPHVLRVYSSIGRRQQSGAAISEERENVAQIRLILEPGARPADEETLLANLRQAFQQVAGVEVQFARPAYFSFELPLEVEIRGHDLNKLQGAAQQVVERLSQLQGLTDLRSSMAPGEPELQITFDRQKLATLDLDVAEVATLIQHSVQGEIATELKQPERDIDIRVRTHPTQMQGIDAVEHLQVNPDDAVTVPLNAVAQLVVARGPSEIRREDLRRVAVVSANIQDRALGQTIHDVQQALAKLPLPAGLVAEVRGQSTEMVTAFQSLVFALALATFLVYLVLASQFESFVQPFIILFAIPLGFGGVVLALWLSGQALNIMVAIGAVLLVGIVVNNAIVLIDYANQRRQLDKMLNPLTAIQEAATVRFRPIIMTTATTVLGLLPMALGLGHGAELRAPLAITVIGGLLVATFLTLFVIPLAYSLIGGGRRSTPQLGNAAVDTADPTAAPSESIAPDMPASKPPEPELPQADHAFVMPPALRQAQPADSHPGSRQRFTGGHGVVLQYLAKRLVLTIPALFLVTLMVFTLVRLIPGDVVEMMYEEQGYADDLDEMRELLGLHQPLHIQYINWLQRVLRGDLGVSLWTENDVATELWSRLPVTLELGLMAIVFAILFAIPLGIVAATYPDTAIDHITRSIAIGGLAIPGFWIATMVITLPAYYFGWTPPIQYIRLTENPIGHIGQFMIPSIILGLASAATVMRLTRAMMLEMLRQDYVRTAWSKGLNDEIVILKHALRNALIPVMTILGIQLAQIAGSTVIIESIFNLPGIGKFLLDAITQRDYPVVQGINLCLAVLVVGLNLAVDLVYALIDPRIRYQ</sequence>
<dbReference type="Pfam" id="PF19300">
    <property type="entry name" value="BPD_transp_1_N"/>
    <property type="match status" value="1"/>
</dbReference>
<gene>
    <name evidence="10" type="ORF">ETSY1_08195</name>
</gene>
<evidence type="ECO:0000256" key="4">
    <source>
        <dbReference type="ARBA" id="ARBA00022692"/>
    </source>
</evidence>
<feature type="transmembrane region" description="Helical" evidence="7">
    <location>
        <begin position="1413"/>
        <end position="1439"/>
    </location>
</feature>
<feature type="transmembrane region" description="Helical" evidence="7">
    <location>
        <begin position="438"/>
        <end position="458"/>
    </location>
</feature>
<dbReference type="Pfam" id="PF00873">
    <property type="entry name" value="ACR_tran"/>
    <property type="match status" value="1"/>
</dbReference>
<evidence type="ECO:0000256" key="8">
    <source>
        <dbReference type="SAM" id="MobiDB-lite"/>
    </source>
</evidence>
<dbReference type="SUPFAM" id="SSF82714">
    <property type="entry name" value="Multidrug efflux transporter AcrB TolC docking domain, DN and DC subdomains"/>
    <property type="match status" value="2"/>
</dbReference>
<reference evidence="10 11" key="1">
    <citation type="journal article" date="2014" name="Nature">
        <title>An environmental bacterial taxon with a large and distinct metabolic repertoire.</title>
        <authorList>
            <person name="Wilson M.C."/>
            <person name="Mori T."/>
            <person name="Ruckert C."/>
            <person name="Uria A.R."/>
            <person name="Helf M.J."/>
            <person name="Takada K."/>
            <person name="Gernert C."/>
            <person name="Steffens U.A."/>
            <person name="Heycke N."/>
            <person name="Schmitt S."/>
            <person name="Rinke C."/>
            <person name="Helfrich E.J."/>
            <person name="Brachmann A.O."/>
            <person name="Gurgui C."/>
            <person name="Wakimoto T."/>
            <person name="Kracht M."/>
            <person name="Crusemann M."/>
            <person name="Hentschel U."/>
            <person name="Abe I."/>
            <person name="Matsunaga S."/>
            <person name="Kalinowski J."/>
            <person name="Takeyama H."/>
            <person name="Piel J."/>
        </authorList>
    </citation>
    <scope>NUCLEOTIDE SEQUENCE [LARGE SCALE GENOMIC DNA]</scope>
    <source>
        <strain evidence="11">TSY1</strain>
    </source>
</reference>
<dbReference type="EMBL" id="AZHW01000257">
    <property type="protein sequence ID" value="ETX01221.1"/>
    <property type="molecule type" value="Genomic_DNA"/>
</dbReference>
<feature type="transmembrane region" description="Helical" evidence="7">
    <location>
        <begin position="1310"/>
        <end position="1331"/>
    </location>
</feature>
<dbReference type="PROSITE" id="PS50928">
    <property type="entry name" value="ABC_TM1"/>
    <property type="match status" value="1"/>
</dbReference>
<dbReference type="PANTHER" id="PTHR32063:SF0">
    <property type="entry name" value="SWARMING MOTILITY PROTEIN SWRC"/>
    <property type="match status" value="1"/>
</dbReference>
<feature type="transmembrane region" description="Helical" evidence="7">
    <location>
        <begin position="894"/>
        <end position="913"/>
    </location>
</feature>
<feature type="transmembrane region" description="Helical" evidence="7">
    <location>
        <begin position="573"/>
        <end position="590"/>
    </location>
</feature>
<feature type="transmembrane region" description="Helical" evidence="7">
    <location>
        <begin position="1029"/>
        <end position="1055"/>
    </location>
</feature>
<feature type="transmembrane region" description="Helical" evidence="7">
    <location>
        <begin position="341"/>
        <end position="360"/>
    </location>
</feature>
<dbReference type="InterPro" id="IPR027463">
    <property type="entry name" value="AcrB_DN_DC_subdom"/>
</dbReference>
<dbReference type="PRINTS" id="PR00702">
    <property type="entry name" value="ACRIFLAVINRP"/>
</dbReference>
<protein>
    <recommendedName>
        <fullName evidence="9">ABC transmembrane type-1 domain-containing protein</fullName>
    </recommendedName>
</protein>
<dbReference type="Gene3D" id="1.20.1640.10">
    <property type="entry name" value="Multidrug efflux transporter AcrB transmembrane domain"/>
    <property type="match status" value="2"/>
</dbReference>
<feature type="transmembrane region" description="Helical" evidence="7">
    <location>
        <begin position="1141"/>
        <end position="1162"/>
    </location>
</feature>
<organism evidence="10 11">
    <name type="scientific">Entotheonella factor</name>
    <dbReference type="NCBI Taxonomy" id="1429438"/>
    <lineage>
        <taxon>Bacteria</taxon>
        <taxon>Pseudomonadati</taxon>
        <taxon>Nitrospinota/Tectimicrobiota group</taxon>
        <taxon>Candidatus Tectimicrobiota</taxon>
        <taxon>Candidatus Entotheonellia</taxon>
        <taxon>Candidatus Entotheonellales</taxon>
        <taxon>Candidatus Entotheonellaceae</taxon>
        <taxon>Candidatus Entotheonella</taxon>
    </lineage>
</organism>
<keyword evidence="2 7" id="KW-0813">Transport</keyword>
<evidence type="ECO:0000259" key="9">
    <source>
        <dbReference type="PROSITE" id="PS50928"/>
    </source>
</evidence>
<dbReference type="Proteomes" id="UP000019141">
    <property type="component" value="Unassembled WGS sequence"/>
</dbReference>
<dbReference type="GO" id="GO:0042910">
    <property type="term" value="F:xenobiotic transmembrane transporter activity"/>
    <property type="evidence" value="ECO:0007669"/>
    <property type="project" value="TreeGrafter"/>
</dbReference>
<feature type="transmembrane region" description="Helical" evidence="7">
    <location>
        <begin position="1267"/>
        <end position="1290"/>
    </location>
</feature>